<dbReference type="SUPFAM" id="SSF159941">
    <property type="entry name" value="MM3350-like"/>
    <property type="match status" value="1"/>
</dbReference>
<dbReference type="InterPro" id="IPR012912">
    <property type="entry name" value="Plasmid_pRiA4b_Orf3-like"/>
</dbReference>
<dbReference type="EMBL" id="FQUM01000002">
    <property type="protein sequence ID" value="SHE83541.1"/>
    <property type="molecule type" value="Genomic_DNA"/>
</dbReference>
<name>A0A1M4WQH9_9BACT</name>
<dbReference type="RefSeq" id="WP_072999752.1">
    <property type="nucleotide sequence ID" value="NZ_FQUM01000002.1"/>
</dbReference>
<dbReference type="STRING" id="1484053.SAMN05444274_102526"/>
<sequence>MTFQFKIQLKGITKPPVWRRVTIPRGYSFFDFHVVIQIAFGWLNEHMFQFSPQGYGTYPQIKLKFDDDFDDRGFLYSGEILDAEELKVEKIFDSEGQKFTYIYDFGDSWLHTIVLEKISPERTMYPRILAGKGQCPPEDCGGAWGYEDLKEVLANPKSDDYQSVKEWLGQEEWDAKSFNIEESRQLLTEVFLKQ</sequence>
<dbReference type="Pfam" id="PF07929">
    <property type="entry name" value="PRiA4_ORF3"/>
    <property type="match status" value="1"/>
</dbReference>
<proteinExistence type="predicted"/>
<organism evidence="2 3">
    <name type="scientific">Mariniphaga anaerophila</name>
    <dbReference type="NCBI Taxonomy" id="1484053"/>
    <lineage>
        <taxon>Bacteria</taxon>
        <taxon>Pseudomonadati</taxon>
        <taxon>Bacteroidota</taxon>
        <taxon>Bacteroidia</taxon>
        <taxon>Marinilabiliales</taxon>
        <taxon>Prolixibacteraceae</taxon>
        <taxon>Mariniphaga</taxon>
    </lineage>
</organism>
<dbReference type="InterPro" id="IPR024047">
    <property type="entry name" value="MM3350-like_sf"/>
</dbReference>
<dbReference type="OrthoDB" id="9801392at2"/>
<evidence type="ECO:0000313" key="2">
    <source>
        <dbReference type="EMBL" id="SHE83541.1"/>
    </source>
</evidence>
<dbReference type="PANTHER" id="PTHR41878">
    <property type="entry name" value="LEXA REPRESSOR-RELATED"/>
    <property type="match status" value="1"/>
</dbReference>
<dbReference type="PANTHER" id="PTHR41878:SF1">
    <property type="entry name" value="TNPR PROTEIN"/>
    <property type="match status" value="1"/>
</dbReference>
<dbReference type="AlphaFoldDB" id="A0A1M4WQH9"/>
<evidence type="ECO:0000259" key="1">
    <source>
        <dbReference type="Pfam" id="PF07929"/>
    </source>
</evidence>
<evidence type="ECO:0000313" key="3">
    <source>
        <dbReference type="Proteomes" id="UP000184164"/>
    </source>
</evidence>
<gene>
    <name evidence="2" type="ORF">SAMN05444274_102526</name>
</gene>
<dbReference type="Gene3D" id="3.10.290.30">
    <property type="entry name" value="MM3350-like"/>
    <property type="match status" value="1"/>
</dbReference>
<keyword evidence="3" id="KW-1185">Reference proteome</keyword>
<dbReference type="Proteomes" id="UP000184164">
    <property type="component" value="Unassembled WGS sequence"/>
</dbReference>
<feature type="domain" description="Plasmid pRiA4b Orf3-like" evidence="1">
    <location>
        <begin position="3"/>
        <end position="181"/>
    </location>
</feature>
<reference evidence="2 3" key="1">
    <citation type="submission" date="2016-11" db="EMBL/GenBank/DDBJ databases">
        <authorList>
            <person name="Jaros S."/>
            <person name="Januszkiewicz K."/>
            <person name="Wedrychowicz H."/>
        </authorList>
    </citation>
    <scope>NUCLEOTIDE SEQUENCE [LARGE SCALE GENOMIC DNA]</scope>
    <source>
        <strain evidence="2 3">DSM 26910</strain>
    </source>
</reference>
<protein>
    <submittedName>
        <fullName evidence="2">PRiA4b ORF-3-like protein</fullName>
    </submittedName>
</protein>
<accession>A0A1M4WQH9</accession>